<dbReference type="Gene3D" id="2.60.40.10">
    <property type="entry name" value="Immunoglobulins"/>
    <property type="match status" value="4"/>
</dbReference>
<evidence type="ECO:0000256" key="1">
    <source>
        <dbReference type="ARBA" id="ARBA00009238"/>
    </source>
</evidence>
<dbReference type="Proteomes" id="UP000285301">
    <property type="component" value="Unassembled WGS sequence"/>
</dbReference>
<protein>
    <submittedName>
        <fullName evidence="4">Filamin-A-like isoform X4</fullName>
    </submittedName>
</protein>
<dbReference type="InterPro" id="IPR001298">
    <property type="entry name" value="Filamin/ABP280_rpt"/>
</dbReference>
<reference evidence="4 5" key="1">
    <citation type="journal article" date="2018" name="Gigascience">
        <title>Genomes of trombidid mites reveal novel predicted allergens and laterally-transferred genes associated with secondary metabolism.</title>
        <authorList>
            <person name="Dong X."/>
            <person name="Chaisiri K."/>
            <person name="Xia D."/>
            <person name="Armstrong S.D."/>
            <person name="Fang Y."/>
            <person name="Donnelly M.J."/>
            <person name="Kadowaki T."/>
            <person name="McGarry J.W."/>
            <person name="Darby A.C."/>
            <person name="Makepeace B.L."/>
        </authorList>
    </citation>
    <scope>NUCLEOTIDE SEQUENCE [LARGE SCALE GENOMIC DNA]</scope>
    <source>
        <strain evidence="4">UoL-WK</strain>
    </source>
</reference>
<dbReference type="OrthoDB" id="5334309at2759"/>
<dbReference type="PROSITE" id="PS50194">
    <property type="entry name" value="FILAMIN_REPEAT"/>
    <property type="match status" value="4"/>
</dbReference>
<keyword evidence="2" id="KW-0677">Repeat</keyword>
<dbReference type="STRING" id="1965070.A0A3S3R340"/>
<comment type="caution">
    <text evidence="4">The sequence shown here is derived from an EMBL/GenBank/DDBJ whole genome shotgun (WGS) entry which is preliminary data.</text>
</comment>
<dbReference type="InterPro" id="IPR017868">
    <property type="entry name" value="Filamin/ABP280_repeat-like"/>
</dbReference>
<dbReference type="SUPFAM" id="SSF81296">
    <property type="entry name" value="E set domains"/>
    <property type="match status" value="4"/>
</dbReference>
<feature type="repeat" description="Filamin" evidence="3">
    <location>
        <begin position="305"/>
        <end position="397"/>
    </location>
</feature>
<gene>
    <name evidence="4" type="ORF">B4U79_13989</name>
</gene>
<evidence type="ECO:0000313" key="4">
    <source>
        <dbReference type="EMBL" id="RWS17721.1"/>
    </source>
</evidence>
<proteinExistence type="inferred from homology"/>
<sequence length="398" mass="44075">MTSVLAIGAGLVSGRTNSYNDFTVYTHKPGYAGLSVGIDGPSRADIKYSDNHDGTVKVSYMCSLPGEYRITIKYDGLSVKGSPYTVRIRGDEPSYSTSSRGFYDTSDTFRPKVGSASRVRVSGRGLYSGITNVQNEVEIDVKDAGPGRLHWSIEGPGHVESRNRQLDNGLYKLYYKPDSPGEYQMRIEYDNREMASLVIATGSGLISGVPNTYNDFNAYINGFGIGGLSVNVDGPSRCDVRFKDFRDGNVKVSYLPTSPGEYRISVKYDGLAIRGSPFKVIIRGQQPRKYIPTRDREETMYRFQAPQQRAGPVRASGRGLFTGIVNIPNEVIVDVSEAAPGRLTWTVEGPAHVEARTSRLENGIYRLYYKPFASGDYTIRIKYAERDIIGSPFHVRVL</sequence>
<dbReference type="AlphaFoldDB" id="A0A3S3R340"/>
<keyword evidence="5" id="KW-1185">Reference proteome</keyword>
<evidence type="ECO:0000256" key="3">
    <source>
        <dbReference type="PROSITE-ProRule" id="PRU00087"/>
    </source>
</evidence>
<dbReference type="Pfam" id="PF00630">
    <property type="entry name" value="Filamin"/>
    <property type="match status" value="4"/>
</dbReference>
<evidence type="ECO:0000256" key="2">
    <source>
        <dbReference type="ARBA" id="ARBA00022737"/>
    </source>
</evidence>
<organism evidence="4 5">
    <name type="scientific">Dinothrombium tinctorium</name>
    <dbReference type="NCBI Taxonomy" id="1965070"/>
    <lineage>
        <taxon>Eukaryota</taxon>
        <taxon>Metazoa</taxon>
        <taxon>Ecdysozoa</taxon>
        <taxon>Arthropoda</taxon>
        <taxon>Chelicerata</taxon>
        <taxon>Arachnida</taxon>
        <taxon>Acari</taxon>
        <taxon>Acariformes</taxon>
        <taxon>Trombidiformes</taxon>
        <taxon>Prostigmata</taxon>
        <taxon>Anystina</taxon>
        <taxon>Parasitengona</taxon>
        <taxon>Trombidioidea</taxon>
        <taxon>Trombidiidae</taxon>
        <taxon>Dinothrombium</taxon>
    </lineage>
</organism>
<feature type="repeat" description="Filamin" evidence="3">
    <location>
        <begin position="1"/>
        <end position="88"/>
    </location>
</feature>
<feature type="repeat" description="Filamin" evidence="3">
    <location>
        <begin position="195"/>
        <end position="282"/>
    </location>
</feature>
<dbReference type="InterPro" id="IPR013783">
    <property type="entry name" value="Ig-like_fold"/>
</dbReference>
<dbReference type="GO" id="GO:0051015">
    <property type="term" value="F:actin filament binding"/>
    <property type="evidence" value="ECO:0007669"/>
    <property type="project" value="InterPro"/>
</dbReference>
<dbReference type="InterPro" id="IPR014756">
    <property type="entry name" value="Ig_E-set"/>
</dbReference>
<comment type="similarity">
    <text evidence="1">Belongs to the filamin family.</text>
</comment>
<dbReference type="InterPro" id="IPR044801">
    <property type="entry name" value="Filamin"/>
</dbReference>
<dbReference type="PANTHER" id="PTHR38537">
    <property type="entry name" value="JITTERBUG, ISOFORM N"/>
    <property type="match status" value="1"/>
</dbReference>
<dbReference type="SMART" id="SM00557">
    <property type="entry name" value="IG_FLMN"/>
    <property type="match status" value="4"/>
</dbReference>
<name>A0A3S3R340_9ACAR</name>
<evidence type="ECO:0000313" key="5">
    <source>
        <dbReference type="Proteomes" id="UP000285301"/>
    </source>
</evidence>
<dbReference type="GO" id="GO:0030036">
    <property type="term" value="P:actin cytoskeleton organization"/>
    <property type="evidence" value="ECO:0007669"/>
    <property type="project" value="InterPro"/>
</dbReference>
<feature type="repeat" description="Filamin" evidence="3">
    <location>
        <begin position="111"/>
        <end position="194"/>
    </location>
</feature>
<dbReference type="PANTHER" id="PTHR38537:SF8">
    <property type="entry name" value="FILAMIN-A"/>
    <property type="match status" value="1"/>
</dbReference>
<accession>A0A3S3R340</accession>
<dbReference type="EMBL" id="NCKU01000044">
    <property type="protein sequence ID" value="RWS17721.1"/>
    <property type="molecule type" value="Genomic_DNA"/>
</dbReference>